<proteinExistence type="predicted"/>
<evidence type="ECO:0000256" key="9">
    <source>
        <dbReference type="ARBA" id="ARBA00023136"/>
    </source>
</evidence>
<dbReference type="CDD" id="cd03214">
    <property type="entry name" value="ABC_Iron-Siderophores_B12_Hemin"/>
    <property type="match status" value="1"/>
</dbReference>
<dbReference type="Gene3D" id="3.40.50.300">
    <property type="entry name" value="P-loop containing nucleotide triphosphate hydrolases"/>
    <property type="match status" value="1"/>
</dbReference>
<dbReference type="PROSITE" id="PS50893">
    <property type="entry name" value="ABC_TRANSPORTER_2"/>
    <property type="match status" value="1"/>
</dbReference>
<evidence type="ECO:0000256" key="5">
    <source>
        <dbReference type="ARBA" id="ARBA00022741"/>
    </source>
</evidence>
<dbReference type="PANTHER" id="PTHR42771">
    <property type="entry name" value="IRON(3+)-HYDROXAMATE IMPORT ATP-BINDING PROTEIN FHUC"/>
    <property type="match status" value="1"/>
</dbReference>
<feature type="domain" description="ABC transporter" evidence="10">
    <location>
        <begin position="11"/>
        <end position="247"/>
    </location>
</feature>
<dbReference type="InterPro" id="IPR051535">
    <property type="entry name" value="Siderophore_ABC-ATPase"/>
</dbReference>
<evidence type="ECO:0000256" key="2">
    <source>
        <dbReference type="ARBA" id="ARBA00022448"/>
    </source>
</evidence>
<dbReference type="SMART" id="SM00382">
    <property type="entry name" value="AAA"/>
    <property type="match status" value="1"/>
</dbReference>
<keyword evidence="6 11" id="KW-0067">ATP-binding</keyword>
<keyword evidence="2" id="KW-0813">Transport</keyword>
<reference evidence="11" key="2">
    <citation type="submission" date="2020-09" db="EMBL/GenBank/DDBJ databases">
        <authorList>
            <person name="Sun Q."/>
            <person name="Zhou Y."/>
        </authorList>
    </citation>
    <scope>NUCLEOTIDE SEQUENCE</scope>
    <source>
        <strain evidence="11">CGMCC 4.7398</strain>
    </source>
</reference>
<dbReference type="Proteomes" id="UP000627369">
    <property type="component" value="Unassembled WGS sequence"/>
</dbReference>
<dbReference type="FunFam" id="3.40.50.300:FF:000134">
    <property type="entry name" value="Iron-enterobactin ABC transporter ATP-binding protein"/>
    <property type="match status" value="1"/>
</dbReference>
<keyword evidence="12" id="KW-1185">Reference proteome</keyword>
<dbReference type="PANTHER" id="PTHR42771:SF2">
    <property type="entry name" value="IRON(3+)-HYDROXAMATE IMPORT ATP-BINDING PROTEIN FHUC"/>
    <property type="match status" value="1"/>
</dbReference>
<dbReference type="InterPro" id="IPR003439">
    <property type="entry name" value="ABC_transporter-like_ATP-bd"/>
</dbReference>
<dbReference type="Pfam" id="PF00005">
    <property type="entry name" value="ABC_tran"/>
    <property type="match status" value="1"/>
</dbReference>
<keyword evidence="7" id="KW-0408">Iron</keyword>
<evidence type="ECO:0000259" key="10">
    <source>
        <dbReference type="PROSITE" id="PS50893"/>
    </source>
</evidence>
<comment type="subcellular location">
    <subcellularLocation>
        <location evidence="1">Cell membrane</location>
        <topology evidence="1">Peripheral membrane protein</topology>
    </subcellularLocation>
</comment>
<dbReference type="InterPro" id="IPR027417">
    <property type="entry name" value="P-loop_NTPase"/>
</dbReference>
<evidence type="ECO:0000256" key="7">
    <source>
        <dbReference type="ARBA" id="ARBA00023004"/>
    </source>
</evidence>
<gene>
    <name evidence="11" type="ORF">GCM10017772_28470</name>
</gene>
<name>A0A919KVZ5_9MICO</name>
<dbReference type="InterPro" id="IPR017871">
    <property type="entry name" value="ABC_transporter-like_CS"/>
</dbReference>
<keyword evidence="9" id="KW-0472">Membrane</keyword>
<dbReference type="GO" id="GO:0006826">
    <property type="term" value="P:iron ion transport"/>
    <property type="evidence" value="ECO:0007669"/>
    <property type="project" value="UniProtKB-KW"/>
</dbReference>
<evidence type="ECO:0000256" key="3">
    <source>
        <dbReference type="ARBA" id="ARBA00022475"/>
    </source>
</evidence>
<evidence type="ECO:0000256" key="6">
    <source>
        <dbReference type="ARBA" id="ARBA00022840"/>
    </source>
</evidence>
<dbReference type="GO" id="GO:0005524">
    <property type="term" value="F:ATP binding"/>
    <property type="evidence" value="ECO:0007669"/>
    <property type="project" value="UniProtKB-KW"/>
</dbReference>
<evidence type="ECO:0000313" key="11">
    <source>
        <dbReference type="EMBL" id="GHH74533.1"/>
    </source>
</evidence>
<keyword evidence="3" id="KW-1003">Cell membrane</keyword>
<protein>
    <submittedName>
        <fullName evidence="11">Cobalamin/Fe3+-siderophore ABC transporter ATP-binding protein</fullName>
    </submittedName>
</protein>
<evidence type="ECO:0000256" key="8">
    <source>
        <dbReference type="ARBA" id="ARBA00023065"/>
    </source>
</evidence>
<accession>A0A919KVZ5</accession>
<sequence length="278" mass="30102">MNTATATDARLRADAVTLGYGDRTVVRQLSLDVPDEQVTVIVGPNACGKSTLLRGLARLMPPASGTVLLDGRAISERPTREVARVMGMLPQSPVSPEGITVRELVSRGRHPHQSWWHQWGEADTEAVTDALRATGTEDLAGRAVDELSGGQRQRAWIAMAVAQRTDLLLLDEPTTYLDMAHQLDVLELVATLNRDRGRTVVMVLHDLNLACRYAHHIVAMRDGEIVAEGPPAEVVTADLLREVFSVEASILTDPLSGTPVIVSHRTVQEQRAGSSCSA</sequence>
<dbReference type="GO" id="GO:0005886">
    <property type="term" value="C:plasma membrane"/>
    <property type="evidence" value="ECO:0007669"/>
    <property type="project" value="UniProtKB-SubCell"/>
</dbReference>
<organism evidence="11 12">
    <name type="scientific">Promicromonospora soli</name>
    <dbReference type="NCBI Taxonomy" id="2035533"/>
    <lineage>
        <taxon>Bacteria</taxon>
        <taxon>Bacillati</taxon>
        <taxon>Actinomycetota</taxon>
        <taxon>Actinomycetes</taxon>
        <taxon>Micrococcales</taxon>
        <taxon>Promicromonosporaceae</taxon>
        <taxon>Promicromonospora</taxon>
    </lineage>
</organism>
<dbReference type="PROSITE" id="PS00211">
    <property type="entry name" value="ABC_TRANSPORTER_1"/>
    <property type="match status" value="1"/>
</dbReference>
<dbReference type="SUPFAM" id="SSF52540">
    <property type="entry name" value="P-loop containing nucleoside triphosphate hydrolases"/>
    <property type="match status" value="1"/>
</dbReference>
<dbReference type="InterPro" id="IPR003593">
    <property type="entry name" value="AAA+_ATPase"/>
</dbReference>
<dbReference type="AlphaFoldDB" id="A0A919KVZ5"/>
<dbReference type="EMBL" id="BNAS01000004">
    <property type="protein sequence ID" value="GHH74533.1"/>
    <property type="molecule type" value="Genomic_DNA"/>
</dbReference>
<dbReference type="GO" id="GO:0016887">
    <property type="term" value="F:ATP hydrolysis activity"/>
    <property type="evidence" value="ECO:0007669"/>
    <property type="project" value="InterPro"/>
</dbReference>
<reference evidence="11" key="1">
    <citation type="journal article" date="2014" name="Int. J. Syst. Evol. Microbiol.">
        <title>Complete genome sequence of Corynebacterium casei LMG S-19264T (=DSM 44701T), isolated from a smear-ripened cheese.</title>
        <authorList>
            <consortium name="US DOE Joint Genome Institute (JGI-PGF)"/>
            <person name="Walter F."/>
            <person name="Albersmeier A."/>
            <person name="Kalinowski J."/>
            <person name="Ruckert C."/>
        </authorList>
    </citation>
    <scope>NUCLEOTIDE SEQUENCE</scope>
    <source>
        <strain evidence="11">CGMCC 4.7398</strain>
    </source>
</reference>
<dbReference type="RefSeq" id="WP_189669930.1">
    <property type="nucleotide sequence ID" value="NZ_BNAS01000004.1"/>
</dbReference>
<keyword evidence="8" id="KW-0406">Ion transport</keyword>
<evidence type="ECO:0000313" key="12">
    <source>
        <dbReference type="Proteomes" id="UP000627369"/>
    </source>
</evidence>
<evidence type="ECO:0000256" key="4">
    <source>
        <dbReference type="ARBA" id="ARBA00022496"/>
    </source>
</evidence>
<keyword evidence="4" id="KW-0410">Iron transport</keyword>
<evidence type="ECO:0000256" key="1">
    <source>
        <dbReference type="ARBA" id="ARBA00004202"/>
    </source>
</evidence>
<comment type="caution">
    <text evidence="11">The sequence shown here is derived from an EMBL/GenBank/DDBJ whole genome shotgun (WGS) entry which is preliminary data.</text>
</comment>
<keyword evidence="5" id="KW-0547">Nucleotide-binding</keyword>